<organism evidence="3 4">
    <name type="scientific">Novosphingobium organovorum</name>
    <dbReference type="NCBI Taxonomy" id="2930092"/>
    <lineage>
        <taxon>Bacteria</taxon>
        <taxon>Pseudomonadati</taxon>
        <taxon>Pseudomonadota</taxon>
        <taxon>Alphaproteobacteria</taxon>
        <taxon>Sphingomonadales</taxon>
        <taxon>Sphingomonadaceae</taxon>
        <taxon>Novosphingobium</taxon>
    </lineage>
</organism>
<dbReference type="Pfam" id="PF01548">
    <property type="entry name" value="DEDD_Tnp_IS110"/>
    <property type="match status" value="1"/>
</dbReference>
<evidence type="ECO:0000313" key="3">
    <source>
        <dbReference type="EMBL" id="MCJ2185130.1"/>
    </source>
</evidence>
<evidence type="ECO:0000313" key="4">
    <source>
        <dbReference type="Proteomes" id="UP001162881"/>
    </source>
</evidence>
<feature type="domain" description="Transposase IS116/IS110/IS902 C-terminal" evidence="2">
    <location>
        <begin position="213"/>
        <end position="289"/>
    </location>
</feature>
<gene>
    <name evidence="3" type="ORF">MTR62_20925</name>
</gene>
<feature type="domain" description="Transposase IS110-like N-terminal" evidence="1">
    <location>
        <begin position="6"/>
        <end position="145"/>
    </location>
</feature>
<dbReference type="NCBIfam" id="NF033542">
    <property type="entry name" value="transpos_IS110"/>
    <property type="match status" value="1"/>
</dbReference>
<reference evidence="3" key="1">
    <citation type="submission" date="2022-03" db="EMBL/GenBank/DDBJ databases">
        <title>Identification of a novel bacterium isolated from mangrove sediments.</title>
        <authorList>
            <person name="Pan X."/>
        </authorList>
    </citation>
    <scope>NUCLEOTIDE SEQUENCE</scope>
    <source>
        <strain evidence="3">B1949</strain>
    </source>
</reference>
<evidence type="ECO:0000259" key="1">
    <source>
        <dbReference type="Pfam" id="PF01548"/>
    </source>
</evidence>
<keyword evidence="4" id="KW-1185">Reference proteome</keyword>
<dbReference type="PANTHER" id="PTHR33055">
    <property type="entry name" value="TRANSPOSASE FOR INSERTION SEQUENCE ELEMENT IS1111A"/>
    <property type="match status" value="1"/>
</dbReference>
<dbReference type="InterPro" id="IPR002525">
    <property type="entry name" value="Transp_IS110-like_N"/>
</dbReference>
<dbReference type="InterPro" id="IPR003346">
    <property type="entry name" value="Transposase_20"/>
</dbReference>
<comment type="caution">
    <text evidence="3">The sequence shown here is derived from an EMBL/GenBank/DDBJ whole genome shotgun (WGS) entry which is preliminary data.</text>
</comment>
<dbReference type="RefSeq" id="WP_244024587.1">
    <property type="nucleotide sequence ID" value="NZ_JALHLF010000233.1"/>
</dbReference>
<proteinExistence type="predicted"/>
<name>A0ABT0BJK0_9SPHN</name>
<dbReference type="EMBL" id="JALHLF010000233">
    <property type="protein sequence ID" value="MCJ2185130.1"/>
    <property type="molecule type" value="Genomic_DNA"/>
</dbReference>
<accession>A0ABT0BJK0</accession>
<dbReference type="PANTHER" id="PTHR33055:SF3">
    <property type="entry name" value="PUTATIVE TRANSPOSASE FOR IS117-RELATED"/>
    <property type="match status" value="1"/>
</dbReference>
<sequence length="347" mass="38100">MEISTIGLDLAKNVFQVHGVNAAGEVIVRKALRRAQMLPFFRKLSPCLVGIEACGTSHHWARELINLGHEVRLMPPGYVKPYVKRGKNDAVDAEAICEAVMRPTMRFVAVKSREQQSALSLHRARSLLVRQRTQLVNMMRSMLGEFGIAIPEGIEKALTMARQIVDGEIETGLPAEATMIVGMLSQQAIDTHARLQKIDKALNALQRSDEVARRLSTIPGVGPVGSTAFAASVSDPHQFKSGRQFAAWLGLTPLQKPSGGKDRLGRITKMGDKYLRQLLVIGATALVRSAKCKPDAADPRLVALLERKPVRVATVAMANKMARIIWALMTRAETYQARHLPMLAGSY</sequence>
<dbReference type="Pfam" id="PF02371">
    <property type="entry name" value="Transposase_20"/>
    <property type="match status" value="1"/>
</dbReference>
<dbReference type="InterPro" id="IPR047650">
    <property type="entry name" value="Transpos_IS110"/>
</dbReference>
<evidence type="ECO:0000259" key="2">
    <source>
        <dbReference type="Pfam" id="PF02371"/>
    </source>
</evidence>
<protein>
    <submittedName>
        <fullName evidence="3">IS110 family transposase</fullName>
    </submittedName>
</protein>
<dbReference type="Proteomes" id="UP001162881">
    <property type="component" value="Unassembled WGS sequence"/>
</dbReference>